<protein>
    <submittedName>
        <fullName evidence="7">ABC transporter permease</fullName>
    </submittedName>
</protein>
<dbReference type="InterPro" id="IPR035906">
    <property type="entry name" value="MetI-like_sf"/>
</dbReference>
<dbReference type="RefSeq" id="WP_153243110.1">
    <property type="nucleotide sequence ID" value="NZ_CP078078.1"/>
</dbReference>
<feature type="transmembrane region" description="Helical" evidence="5">
    <location>
        <begin position="245"/>
        <end position="271"/>
    </location>
</feature>
<dbReference type="EMBL" id="CP078078">
    <property type="protein sequence ID" value="UPL16387.1"/>
    <property type="molecule type" value="Genomic_DNA"/>
</dbReference>
<dbReference type="PROSITE" id="PS50928">
    <property type="entry name" value="ABC_TM1"/>
    <property type="match status" value="1"/>
</dbReference>
<evidence type="ECO:0000256" key="5">
    <source>
        <dbReference type="RuleBase" id="RU363032"/>
    </source>
</evidence>
<dbReference type="CDD" id="cd06261">
    <property type="entry name" value="TM_PBP2"/>
    <property type="match status" value="1"/>
</dbReference>
<dbReference type="SUPFAM" id="SSF161098">
    <property type="entry name" value="MetI-like"/>
    <property type="match status" value="1"/>
</dbReference>
<keyword evidence="4 5" id="KW-0472">Membrane</keyword>
<feature type="domain" description="ABC transmembrane type-1" evidence="6">
    <location>
        <begin position="99"/>
        <end position="310"/>
    </location>
</feature>
<evidence type="ECO:0000259" key="6">
    <source>
        <dbReference type="PROSITE" id="PS50928"/>
    </source>
</evidence>
<keyword evidence="3 5" id="KW-1133">Transmembrane helix</keyword>
<evidence type="ECO:0000256" key="2">
    <source>
        <dbReference type="ARBA" id="ARBA00022692"/>
    </source>
</evidence>
<feature type="transmembrane region" description="Helical" evidence="5">
    <location>
        <begin position="187"/>
        <end position="208"/>
    </location>
</feature>
<keyword evidence="2 5" id="KW-0812">Transmembrane</keyword>
<dbReference type="Proteomes" id="UP000830631">
    <property type="component" value="Chromosome"/>
</dbReference>
<dbReference type="Pfam" id="PF00528">
    <property type="entry name" value="BPD_transp_1"/>
    <property type="match status" value="1"/>
</dbReference>
<comment type="subcellular location">
    <subcellularLocation>
        <location evidence="5">Cell membrane</location>
        <topology evidence="5">Multi-pass membrane protein</topology>
    </subcellularLocation>
    <subcellularLocation>
        <location evidence="1">Membrane</location>
        <topology evidence="1">Multi-pass membrane protein</topology>
    </subcellularLocation>
</comment>
<comment type="similarity">
    <text evidence="5">Belongs to the binding-protein-dependent transport system permease family.</text>
</comment>
<evidence type="ECO:0000313" key="8">
    <source>
        <dbReference type="Proteomes" id="UP000830631"/>
    </source>
</evidence>
<feature type="transmembrane region" description="Helical" evidence="5">
    <location>
        <begin position="9"/>
        <end position="29"/>
    </location>
</feature>
<reference evidence="7 8" key="1">
    <citation type="submission" date="2021-06" db="EMBL/GenBank/DDBJ databases">
        <title>Genome-based taxonomic framework of Microbacterium strains isolated from marine environment, the description of four new species and reclassification of four preexisting species.</title>
        <authorList>
            <person name="Lee S.D."/>
            <person name="Kim S.-M."/>
            <person name="Byeon Y.-S."/>
            <person name="Yang H.L."/>
            <person name="Kim I.S."/>
        </authorList>
    </citation>
    <scope>NUCLEOTIDE SEQUENCE [LARGE SCALE GENOMIC DNA]</scope>
    <source>
        <strain evidence="7 8">KSW4-10</strain>
    </source>
</reference>
<dbReference type="PANTHER" id="PTHR43376:SF1">
    <property type="entry name" value="OLIGOPEPTIDE TRANSPORT SYSTEM PERMEASE PROTEIN"/>
    <property type="match status" value="1"/>
</dbReference>
<keyword evidence="8" id="KW-1185">Reference proteome</keyword>
<gene>
    <name evidence="7" type="ORF">KV397_00755</name>
</gene>
<sequence length="327" mass="36325">MRVLLRRGLFYLITAFAAITINFFLPRMMPGDPIERMLTRFQGQLSPDAVYALRQLFGQGDDNLWTQYWEYWGNIFTGNLGVSISAYPAQVSTMILQGLPWTLSLIGICTVLSFVIGVGLGMLVGWRRGSWLDGLVPATTFISSIPYFWFGLIMVYIFAVTLHWFPLSGGYQPGLIPGWNLEFIGSVISYGMLPAITIIVSSIGGWLLGMRNMMVTTLSEDYVLLAQAKGLKTGRVMRTYAGRNAVLPSLASFAMSLGFLVGGSIVTEVVFNYPGLGYTLFQAVQQQDYPLMQGIFLVITITVLVANLVADFAYVLLDPRTRQEARR</sequence>
<evidence type="ECO:0000256" key="3">
    <source>
        <dbReference type="ARBA" id="ARBA00022989"/>
    </source>
</evidence>
<name>A0ABY4IUQ4_9MICO</name>
<dbReference type="Gene3D" id="1.10.3720.10">
    <property type="entry name" value="MetI-like"/>
    <property type="match status" value="1"/>
</dbReference>
<evidence type="ECO:0000313" key="7">
    <source>
        <dbReference type="EMBL" id="UPL16387.1"/>
    </source>
</evidence>
<evidence type="ECO:0000256" key="4">
    <source>
        <dbReference type="ARBA" id="ARBA00023136"/>
    </source>
</evidence>
<dbReference type="InterPro" id="IPR000515">
    <property type="entry name" value="MetI-like"/>
</dbReference>
<feature type="transmembrane region" description="Helical" evidence="5">
    <location>
        <begin position="101"/>
        <end position="126"/>
    </location>
</feature>
<evidence type="ECO:0000256" key="1">
    <source>
        <dbReference type="ARBA" id="ARBA00004141"/>
    </source>
</evidence>
<dbReference type="PANTHER" id="PTHR43376">
    <property type="entry name" value="OLIGOPEPTIDE TRANSPORT SYSTEM PERMEASE PROTEIN"/>
    <property type="match status" value="1"/>
</dbReference>
<accession>A0ABY4IUQ4</accession>
<keyword evidence="5" id="KW-0813">Transport</keyword>
<feature type="transmembrane region" description="Helical" evidence="5">
    <location>
        <begin position="291"/>
        <end position="317"/>
    </location>
</feature>
<feature type="transmembrane region" description="Helical" evidence="5">
    <location>
        <begin position="147"/>
        <end position="167"/>
    </location>
</feature>
<organism evidence="7 8">
    <name type="scientific">Microbacterium aurugineum</name>
    <dbReference type="NCBI Taxonomy" id="2851642"/>
    <lineage>
        <taxon>Bacteria</taxon>
        <taxon>Bacillati</taxon>
        <taxon>Actinomycetota</taxon>
        <taxon>Actinomycetes</taxon>
        <taxon>Micrococcales</taxon>
        <taxon>Microbacteriaceae</taxon>
        <taxon>Microbacterium</taxon>
    </lineage>
</organism>
<proteinExistence type="inferred from homology"/>